<gene>
    <name evidence="5" type="ORF">PEVE_00019691</name>
</gene>
<accession>A0ABN8SIZ1</accession>
<dbReference type="Proteomes" id="UP001159427">
    <property type="component" value="Unassembled WGS sequence"/>
</dbReference>
<dbReference type="Gene3D" id="2.30.30.1150">
    <property type="match status" value="1"/>
</dbReference>
<evidence type="ECO:0000313" key="6">
    <source>
        <dbReference type="Proteomes" id="UP001159427"/>
    </source>
</evidence>
<dbReference type="SUPFAM" id="SSF57903">
    <property type="entry name" value="FYVE/PHD zinc finger"/>
    <property type="match status" value="1"/>
</dbReference>
<evidence type="ECO:0000256" key="3">
    <source>
        <dbReference type="ARBA" id="ARBA00022833"/>
    </source>
</evidence>
<evidence type="ECO:0000313" key="5">
    <source>
        <dbReference type="EMBL" id="CAH3189723.1"/>
    </source>
</evidence>
<name>A0ABN8SIZ1_9CNID</name>
<protein>
    <recommendedName>
        <fullName evidence="4">Zinc finger PHD-type domain-containing protein</fullName>
    </recommendedName>
</protein>
<keyword evidence="2" id="KW-0863">Zinc-finger</keyword>
<dbReference type="InterPro" id="IPR001965">
    <property type="entry name" value="Znf_PHD"/>
</dbReference>
<dbReference type="EMBL" id="CALNXI010002654">
    <property type="protein sequence ID" value="CAH3189723.1"/>
    <property type="molecule type" value="Genomic_DNA"/>
</dbReference>
<dbReference type="Pfam" id="PF00628">
    <property type="entry name" value="PHD"/>
    <property type="match status" value="1"/>
</dbReference>
<evidence type="ECO:0000256" key="1">
    <source>
        <dbReference type="ARBA" id="ARBA00022723"/>
    </source>
</evidence>
<dbReference type="InterPro" id="IPR019787">
    <property type="entry name" value="Znf_PHD-finger"/>
</dbReference>
<keyword evidence="1" id="KW-0479">Metal-binding</keyword>
<sequence>MSFCTFKKTRDNSSNLKLCDQCKLCYHFQCLDPPIKANPKTRGYLWFCTECDESVSD</sequence>
<keyword evidence="6" id="KW-1185">Reference proteome</keyword>
<comment type="caution">
    <text evidence="5">The sequence shown here is derived from an EMBL/GenBank/DDBJ whole genome shotgun (WGS) entry which is preliminary data.</text>
</comment>
<evidence type="ECO:0000256" key="2">
    <source>
        <dbReference type="ARBA" id="ARBA00022771"/>
    </source>
</evidence>
<keyword evidence="3" id="KW-0862">Zinc</keyword>
<organism evidence="5 6">
    <name type="scientific">Porites evermanni</name>
    <dbReference type="NCBI Taxonomy" id="104178"/>
    <lineage>
        <taxon>Eukaryota</taxon>
        <taxon>Metazoa</taxon>
        <taxon>Cnidaria</taxon>
        <taxon>Anthozoa</taxon>
        <taxon>Hexacorallia</taxon>
        <taxon>Scleractinia</taxon>
        <taxon>Fungiina</taxon>
        <taxon>Poritidae</taxon>
        <taxon>Porites</taxon>
    </lineage>
</organism>
<dbReference type="InterPro" id="IPR011011">
    <property type="entry name" value="Znf_FYVE_PHD"/>
</dbReference>
<dbReference type="SMART" id="SM00249">
    <property type="entry name" value="PHD"/>
    <property type="match status" value="1"/>
</dbReference>
<feature type="domain" description="Zinc finger PHD-type" evidence="4">
    <location>
        <begin position="3"/>
        <end position="52"/>
    </location>
</feature>
<proteinExistence type="predicted"/>
<reference evidence="5 6" key="1">
    <citation type="submission" date="2022-05" db="EMBL/GenBank/DDBJ databases">
        <authorList>
            <consortium name="Genoscope - CEA"/>
            <person name="William W."/>
        </authorList>
    </citation>
    <scope>NUCLEOTIDE SEQUENCE [LARGE SCALE GENOMIC DNA]</scope>
</reference>
<evidence type="ECO:0000259" key="4">
    <source>
        <dbReference type="SMART" id="SM00249"/>
    </source>
</evidence>